<comment type="subcellular location">
    <subcellularLocation>
        <location evidence="1">Cell membrane</location>
        <topology evidence="1">Multi-pass membrane protein</topology>
    </subcellularLocation>
</comment>
<comment type="similarity">
    <text evidence="3">Belongs to the multi antimicrobial extrusion (MATE) (TC 2.A.66.1) family.</text>
</comment>
<evidence type="ECO:0000256" key="10">
    <source>
        <dbReference type="RuleBase" id="RU004005"/>
    </source>
</evidence>
<dbReference type="InterPro" id="IPR011992">
    <property type="entry name" value="EF-hand-dom_pair"/>
</dbReference>
<dbReference type="Proteomes" id="UP001057375">
    <property type="component" value="Unassembled WGS sequence"/>
</dbReference>
<evidence type="ECO:0000256" key="8">
    <source>
        <dbReference type="ARBA" id="ARBA00023136"/>
    </source>
</evidence>
<feature type="transmembrane region" description="Helical" evidence="12">
    <location>
        <begin position="1658"/>
        <end position="1680"/>
    </location>
</feature>
<feature type="compositionally biased region" description="Polar residues" evidence="11">
    <location>
        <begin position="1083"/>
        <end position="1094"/>
    </location>
</feature>
<keyword evidence="7 12" id="KW-1133">Transmembrane helix</keyword>
<keyword evidence="8 12" id="KW-0472">Membrane</keyword>
<dbReference type="Pfam" id="PF01554">
    <property type="entry name" value="MatE"/>
    <property type="match status" value="2"/>
</dbReference>
<dbReference type="PANTHER" id="PTHR43823:SF3">
    <property type="entry name" value="MULTIDRUG EXPORT PROTEIN MEPA"/>
    <property type="match status" value="1"/>
</dbReference>
<feature type="transmembrane region" description="Helical" evidence="12">
    <location>
        <begin position="1755"/>
        <end position="1779"/>
    </location>
</feature>
<feature type="transmembrane region" description="Helical" evidence="12">
    <location>
        <begin position="1858"/>
        <end position="1877"/>
    </location>
</feature>
<dbReference type="InterPro" id="IPR001063">
    <property type="entry name" value="Ribosomal_uL22"/>
</dbReference>
<evidence type="ECO:0000313" key="13">
    <source>
        <dbReference type="EMBL" id="GKT35486.1"/>
    </source>
</evidence>
<dbReference type="InterPro" id="IPR005721">
    <property type="entry name" value="Ribosomal_uL22_euk/arc"/>
</dbReference>
<feature type="compositionally biased region" description="Low complexity" evidence="11">
    <location>
        <begin position="1095"/>
        <end position="1112"/>
    </location>
</feature>
<keyword evidence="14" id="KW-1185">Reference proteome</keyword>
<feature type="transmembrane region" description="Helical" evidence="12">
    <location>
        <begin position="1700"/>
        <end position="1721"/>
    </location>
</feature>
<evidence type="ECO:0000313" key="14">
    <source>
        <dbReference type="Proteomes" id="UP001057375"/>
    </source>
</evidence>
<feature type="region of interest" description="Disordered" evidence="11">
    <location>
        <begin position="536"/>
        <end position="555"/>
    </location>
</feature>
<proteinExistence type="inferred from homology"/>
<reference evidence="13" key="1">
    <citation type="submission" date="2022-03" db="EMBL/GenBank/DDBJ databases">
        <title>Draft genome sequence of Aduncisulcus paluster, a free-living microaerophilic Fornicata.</title>
        <authorList>
            <person name="Yuyama I."/>
            <person name="Kume K."/>
            <person name="Tamura T."/>
            <person name="Inagaki Y."/>
            <person name="Hashimoto T."/>
        </authorList>
    </citation>
    <scope>NUCLEOTIDE SEQUENCE</scope>
    <source>
        <strain evidence="13">NY0171</strain>
    </source>
</reference>
<dbReference type="NCBIfam" id="TIGR01038">
    <property type="entry name" value="uL22_arch_euk"/>
    <property type="match status" value="1"/>
</dbReference>
<dbReference type="CDD" id="cd00336">
    <property type="entry name" value="Ribosomal_L22"/>
    <property type="match status" value="1"/>
</dbReference>
<feature type="transmembrane region" description="Helical" evidence="12">
    <location>
        <begin position="1889"/>
        <end position="1911"/>
    </location>
</feature>
<evidence type="ECO:0000256" key="1">
    <source>
        <dbReference type="ARBA" id="ARBA00004651"/>
    </source>
</evidence>
<keyword evidence="6 10" id="KW-0689">Ribosomal protein</keyword>
<evidence type="ECO:0000256" key="9">
    <source>
        <dbReference type="ARBA" id="ARBA00023274"/>
    </source>
</evidence>
<dbReference type="SUPFAM" id="SSF54843">
    <property type="entry name" value="Ribosomal protein L22"/>
    <property type="match status" value="1"/>
</dbReference>
<feature type="compositionally biased region" description="Basic and acidic residues" evidence="11">
    <location>
        <begin position="953"/>
        <end position="978"/>
    </location>
</feature>
<dbReference type="Pfam" id="PF00237">
    <property type="entry name" value="Ribosomal_L22"/>
    <property type="match status" value="1"/>
</dbReference>
<evidence type="ECO:0000256" key="12">
    <source>
        <dbReference type="SAM" id="Phobius"/>
    </source>
</evidence>
<feature type="transmembrane region" description="Helical" evidence="12">
    <location>
        <begin position="1931"/>
        <end position="1951"/>
    </location>
</feature>
<dbReference type="Gene3D" id="3.90.470.10">
    <property type="entry name" value="Ribosomal protein L22/L17"/>
    <property type="match status" value="1"/>
</dbReference>
<evidence type="ECO:0000256" key="5">
    <source>
        <dbReference type="ARBA" id="ARBA00022692"/>
    </source>
</evidence>
<dbReference type="EMBL" id="BQXS01010997">
    <property type="protein sequence ID" value="GKT35486.1"/>
    <property type="molecule type" value="Genomic_DNA"/>
</dbReference>
<organism evidence="13 14">
    <name type="scientific">Aduncisulcus paluster</name>
    <dbReference type="NCBI Taxonomy" id="2918883"/>
    <lineage>
        <taxon>Eukaryota</taxon>
        <taxon>Metamonada</taxon>
        <taxon>Carpediemonas-like organisms</taxon>
        <taxon>Aduncisulcus</taxon>
    </lineage>
</organism>
<dbReference type="Gene3D" id="2.40.320.10">
    <property type="entry name" value="Hypothetical Protein Pfu-838710-001"/>
    <property type="match status" value="1"/>
</dbReference>
<feature type="transmembrane region" description="Helical" evidence="12">
    <location>
        <begin position="1728"/>
        <end position="1749"/>
    </location>
</feature>
<evidence type="ECO:0000256" key="2">
    <source>
        <dbReference type="ARBA" id="ARBA00009451"/>
    </source>
</evidence>
<feature type="transmembrane region" description="Helical" evidence="12">
    <location>
        <begin position="1813"/>
        <end position="1832"/>
    </location>
</feature>
<feature type="transmembrane region" description="Helical" evidence="12">
    <location>
        <begin position="1958"/>
        <end position="1978"/>
    </location>
</feature>
<dbReference type="SUPFAM" id="SSF55154">
    <property type="entry name" value="CYTH-like phosphatases"/>
    <property type="match status" value="1"/>
</dbReference>
<evidence type="ECO:0000256" key="3">
    <source>
        <dbReference type="ARBA" id="ARBA00010199"/>
    </source>
</evidence>
<feature type="region of interest" description="Disordered" evidence="11">
    <location>
        <begin position="1231"/>
        <end position="1254"/>
    </location>
</feature>
<dbReference type="InterPro" id="IPR051327">
    <property type="entry name" value="MATE_MepA_subfamily"/>
</dbReference>
<dbReference type="SUPFAM" id="SSF47473">
    <property type="entry name" value="EF-hand"/>
    <property type="match status" value="1"/>
</dbReference>
<gene>
    <name evidence="13" type="ORF">ADUPG1_008639</name>
</gene>
<sequence>MEASKKNEYEIKLELFSKKDYEKCLKAFGVYKDDGALSPSFSKAEQKNVYFSPPGAKIMVRARFYDSHPGKALITLKKKGIIMDGRMSSEEQEQWIDIEDGAPVTEYIEKSSLLQDIYKDKIPTILGFAKNTRITFPWRELILELDHVQFPHSQRYEIECELEHPPAFFSPAPKVHSLHDKRMKDDPFELVKEKIEKHLSDWEVSFIPSRSSKYMQFLSDLESEVVVIMKYSVNVTDMKHVKAQKRGCKVSFKNTRETGHAIKGMKFSRAQRYLEHVISKEEIVPFLRYRKGTGRHGASNSIAGTQQGRWPEKSARVLGSLLESLAGAAKDKGMDLSRLVIKHVQVNQARCGRRRTYRAHGRISGFRSHPCHIELIAVEQAAPVAAAGKKVEAKTIGVSLHSVQSSPSRMRLQALSSKLSSLQAGLEEEKVARRDAIETKLKLLDETLARSQLAEAAKTKLLKDQISKLQEALATERVSREILDERKTKELGLVESSVTLDLNVERQQRKDGETKLSKSIEERVFAVRLELVKEKKAREEEEEHQSKDVKEEVSRLADSLDQERRLREEKYKELVNKLQDEVTKLQEIIESERKIREESESTLLKMLEDVADRMQTEVKKERDDREDTEETMLKLLEQTVGGMAKQAFLVLDQRREGLLSVWDIKDFAEKCCINPDLLAIEYFIAGYEAIPPTGRLQMTFQAFSAFFHGISAEQYNTLREKELDLRASSITDPFTFTRLLISSFLKAKDMSVSNLFGIFDESRLGVISSEDLLKGIEYVALKVRKAVHANHKTKSKYPQKAIDIFSKTLPIATSVARSFVPPSPSRPSTPHAQFTGVGQVAILPKRSYPFPLSIVRAILQDISDQTVCDEKILNLYINNPPALHSKTNAAFSEFVLSVRQKHKILKIITTENPDKERCKTSQDRYVSQPLISKPPEEESPFPLSPTLRLSTADSRKKEALERDQEARKKEFLQKETAKIKRRQKKTPMKTPISAHEQSVLISAHKPTSQRDKVRLGTPITSEVAKKICNKASCIKKKSKTLSTSSSNGRTSLTMKSRKPNGKSTRTQKRERTLSAPQGHDGAVSSTRKSSSATMKKSIASQKQKKQQGSTIQPKTKPVVQDNVCTAQYSIVDSGDYDRMFQADERDTLTEDDIVVQRRESTYRVAQPDLRYDLDDQGSTNATCFPGSPEHLPIPRVVQGKVLSSARDVRSRPHTPATASYLLSLSGDHVRQCIQSPPDRQPTPPSPSLSTHEKEERVLFWKKDVRDDGLSGYIGNGPSSSSSRIPPQTAPLSSSYPRMRGPRSSFTLTPDIASVTPSDGTECLMRNIADLIRSHTGSSVRRSFLHFDEDRDLLVSIDNILGALGKWNALLSEIDVRRIFKPYLDKYQGVDEECMDFKSFCVFMRDAGLDGFVGQRKARTISVAKTLRQMEQQTLGIDDAMLSISKYAHKDKGALMKELLKDRLVQRGGTLSSLFCERCDVTRDGRIEGSELRWVLERETGVKLTEAEFDNFCFSLFNRCLYLLWFWEHFINPMTSKTTEMVSSKQKPDISRENVAVESVAKEDSAHIFALGHSPIFPLIVKLSFASVVSFICSTIYEIFDSVFVSKFTSETILGGVSAFLYFEYLVSLQVGVSMASGASSISSHALGENKLMRAQKCVMYIFVFGCIFAVIVPIVVIPLLPYILPALGVDDIVYDETRRYATAVVIGSGFSYFGVAFSIMLRAENLPLLSMLIQVVPSLLNIAGDVIFMKVFDMGALGAGISTVISNLVGTIIGFFLYLHPKSKVTVRLTKEVFKAPSDKETMKKMMSLSIPNYIFGIGFSLGGILASKNIANYTESGEERMMWIAAYGSSNRLGNLVWLPSQGIALSVPTILGYNIGASRFKRCWETIWKAFIMVLVFSWILCSIILIWARPIATLFADSDEMIDILSEMSRITIYPVLGLSLMTTVFTIYMAERSIGFQVTIAVMSWVLTIAPVYILPKLFDSVEGFKYVMCTFYGLNLSVCLVFVPIKLRKYFKLAKEEDATIVISMEDSESDKDSKPMVSSV</sequence>
<accession>A0ABQ5KSP9</accession>
<name>A0ABQ5KSP9_9EUKA</name>
<feature type="region of interest" description="Disordered" evidence="11">
    <location>
        <begin position="915"/>
        <end position="1013"/>
    </location>
</feature>
<feature type="region of interest" description="Disordered" evidence="11">
    <location>
        <begin position="1270"/>
        <end position="1309"/>
    </location>
</feature>
<evidence type="ECO:0000256" key="4">
    <source>
        <dbReference type="ARBA" id="ARBA00022475"/>
    </source>
</evidence>
<evidence type="ECO:0000256" key="11">
    <source>
        <dbReference type="SAM" id="MobiDB-lite"/>
    </source>
</evidence>
<dbReference type="Gene3D" id="1.10.238.10">
    <property type="entry name" value="EF-hand"/>
    <property type="match status" value="1"/>
</dbReference>
<feature type="transmembrane region" description="Helical" evidence="12">
    <location>
        <begin position="1990"/>
        <end position="2010"/>
    </location>
</feature>
<evidence type="ECO:0000256" key="6">
    <source>
        <dbReference type="ARBA" id="ARBA00022980"/>
    </source>
</evidence>
<dbReference type="PANTHER" id="PTHR43823">
    <property type="entry name" value="SPORULATION PROTEIN YKVU"/>
    <property type="match status" value="1"/>
</dbReference>
<evidence type="ECO:0000256" key="7">
    <source>
        <dbReference type="ARBA" id="ARBA00022989"/>
    </source>
</evidence>
<dbReference type="InterPro" id="IPR033469">
    <property type="entry name" value="CYTH-like_dom_sf"/>
</dbReference>
<keyword evidence="4" id="KW-1003">Cell membrane</keyword>
<feature type="transmembrane region" description="Helical" evidence="12">
    <location>
        <begin position="1575"/>
        <end position="1596"/>
    </location>
</feature>
<keyword evidence="9 10" id="KW-0687">Ribonucleoprotein</keyword>
<feature type="compositionally biased region" description="Basic residues" evidence="11">
    <location>
        <begin position="1055"/>
        <end position="1066"/>
    </location>
</feature>
<protein>
    <submittedName>
        <fullName evidence="13">Multi-domain containing protein</fullName>
    </submittedName>
</protein>
<feature type="compositionally biased region" description="Polar residues" evidence="11">
    <location>
        <begin position="1276"/>
        <end position="1295"/>
    </location>
</feature>
<keyword evidence="5 12" id="KW-0812">Transmembrane</keyword>
<comment type="similarity">
    <text evidence="2 10">Belongs to the universal ribosomal protein uL22 family.</text>
</comment>
<feature type="region of interest" description="Disordered" evidence="11">
    <location>
        <begin position="1036"/>
        <end position="1117"/>
    </location>
</feature>
<dbReference type="InterPro" id="IPR002528">
    <property type="entry name" value="MATE_fam"/>
</dbReference>
<dbReference type="InterPro" id="IPR036394">
    <property type="entry name" value="Ribosomal_uL22_sf"/>
</dbReference>
<comment type="caution">
    <text evidence="13">The sequence shown here is derived from an EMBL/GenBank/DDBJ whole genome shotgun (WGS) entry which is preliminary data.</text>
</comment>